<keyword evidence="2" id="KW-0560">Oxidoreductase</keyword>
<sequence>MGRDQEHIKLFLEKKIAPIHGNNSSVKHLGFQCDELTKVAPVDYMVNSAGIARDSLLVAHASQDIGNMISTNLIGTILLNKAIAKGMMRRSIINISSVVGLQENIGQSVYSASNCLLTPIVMKTHVEDLGTFSPPTDNAYISMIIAYPATAEMKRPDPKHKGLKQITFVVEESNI</sequence>
<evidence type="ECO:0000313" key="4">
    <source>
        <dbReference type="Proteomes" id="UP001194696"/>
    </source>
</evidence>
<keyword evidence="4" id="KW-1185">Reference proteome</keyword>
<gene>
    <name evidence="3" type="primary">CBR4_1</name>
    <name evidence="3" type="ORF">BGZ96_001177</name>
</gene>
<accession>A0ABQ7JN15</accession>
<dbReference type="PANTHER" id="PTHR42760">
    <property type="entry name" value="SHORT-CHAIN DEHYDROGENASES/REDUCTASES FAMILY MEMBER"/>
    <property type="match status" value="1"/>
</dbReference>
<dbReference type="Gene3D" id="3.40.50.720">
    <property type="entry name" value="NAD(P)-binding Rossmann-like Domain"/>
    <property type="match status" value="1"/>
</dbReference>
<evidence type="ECO:0000256" key="1">
    <source>
        <dbReference type="ARBA" id="ARBA00006484"/>
    </source>
</evidence>
<proteinExistence type="inferred from homology"/>
<name>A0ABQ7JN15_9FUNG</name>
<dbReference type="Pfam" id="PF00106">
    <property type="entry name" value="adh_short"/>
    <property type="match status" value="1"/>
</dbReference>
<dbReference type="EMBL" id="JAAAIM010001192">
    <property type="protein sequence ID" value="KAG0281336.1"/>
    <property type="molecule type" value="Genomic_DNA"/>
</dbReference>
<dbReference type="Proteomes" id="UP001194696">
    <property type="component" value="Unassembled WGS sequence"/>
</dbReference>
<dbReference type="PANTHER" id="PTHR42760:SF133">
    <property type="entry name" value="3-OXOACYL-[ACYL-CARRIER-PROTEIN] REDUCTASE"/>
    <property type="match status" value="1"/>
</dbReference>
<dbReference type="InterPro" id="IPR002347">
    <property type="entry name" value="SDR_fam"/>
</dbReference>
<dbReference type="InterPro" id="IPR036291">
    <property type="entry name" value="NAD(P)-bd_dom_sf"/>
</dbReference>
<protein>
    <submittedName>
        <fullName evidence="3">Reductase</fullName>
    </submittedName>
</protein>
<evidence type="ECO:0000313" key="3">
    <source>
        <dbReference type="EMBL" id="KAG0281336.1"/>
    </source>
</evidence>
<evidence type="ECO:0000256" key="2">
    <source>
        <dbReference type="ARBA" id="ARBA00023002"/>
    </source>
</evidence>
<organism evidence="3 4">
    <name type="scientific">Linnemannia gamsii</name>
    <dbReference type="NCBI Taxonomy" id="64522"/>
    <lineage>
        <taxon>Eukaryota</taxon>
        <taxon>Fungi</taxon>
        <taxon>Fungi incertae sedis</taxon>
        <taxon>Mucoromycota</taxon>
        <taxon>Mortierellomycotina</taxon>
        <taxon>Mortierellomycetes</taxon>
        <taxon>Mortierellales</taxon>
        <taxon>Mortierellaceae</taxon>
        <taxon>Linnemannia</taxon>
    </lineage>
</organism>
<dbReference type="SUPFAM" id="SSF51735">
    <property type="entry name" value="NAD(P)-binding Rossmann-fold domains"/>
    <property type="match status" value="1"/>
</dbReference>
<comment type="similarity">
    <text evidence="1">Belongs to the short-chain dehydrogenases/reductases (SDR) family.</text>
</comment>
<comment type="caution">
    <text evidence="3">The sequence shown here is derived from an EMBL/GenBank/DDBJ whole genome shotgun (WGS) entry which is preliminary data.</text>
</comment>
<reference evidence="3 4" key="1">
    <citation type="journal article" date="2020" name="Fungal Divers.">
        <title>Resolving the Mortierellaceae phylogeny through synthesis of multi-gene phylogenetics and phylogenomics.</title>
        <authorList>
            <person name="Vandepol N."/>
            <person name="Liber J."/>
            <person name="Desiro A."/>
            <person name="Na H."/>
            <person name="Kennedy M."/>
            <person name="Barry K."/>
            <person name="Grigoriev I.V."/>
            <person name="Miller A.N."/>
            <person name="O'Donnell K."/>
            <person name="Stajich J.E."/>
            <person name="Bonito G."/>
        </authorList>
    </citation>
    <scope>NUCLEOTIDE SEQUENCE [LARGE SCALE GENOMIC DNA]</scope>
    <source>
        <strain evidence="3 4">AD045</strain>
    </source>
</reference>